<proteinExistence type="inferred from homology"/>
<dbReference type="GO" id="GO:0097587">
    <property type="term" value="C:MutLgamma complex"/>
    <property type="evidence" value="ECO:0007669"/>
    <property type="project" value="EnsemblFungi"/>
</dbReference>
<evidence type="ECO:0008006" key="7">
    <source>
        <dbReference type="Google" id="ProtNLM"/>
    </source>
</evidence>
<dbReference type="GO" id="GO:0005524">
    <property type="term" value="F:ATP binding"/>
    <property type="evidence" value="ECO:0007669"/>
    <property type="project" value="InterPro"/>
</dbReference>
<dbReference type="PANTHER" id="PTHR10073:SF47">
    <property type="entry name" value="DNA MISMATCH REPAIR PROTEIN MLH3"/>
    <property type="match status" value="1"/>
</dbReference>
<dbReference type="GO" id="GO:0005634">
    <property type="term" value="C:nucleus"/>
    <property type="evidence" value="ECO:0007669"/>
    <property type="project" value="EnsemblFungi"/>
</dbReference>
<dbReference type="InterPro" id="IPR020568">
    <property type="entry name" value="Ribosomal_Su5_D2-typ_SF"/>
</dbReference>
<evidence type="ECO:0000259" key="3">
    <source>
        <dbReference type="SMART" id="SM00853"/>
    </source>
</evidence>
<dbReference type="PANTHER" id="PTHR10073">
    <property type="entry name" value="DNA MISMATCH REPAIR PROTEIN MLH, PMS, MUTL"/>
    <property type="match status" value="1"/>
</dbReference>
<dbReference type="GO" id="GO:0016887">
    <property type="term" value="F:ATP hydrolysis activity"/>
    <property type="evidence" value="ECO:0007669"/>
    <property type="project" value="InterPro"/>
</dbReference>
<dbReference type="SUPFAM" id="SSF54211">
    <property type="entry name" value="Ribosomal protein S5 domain 2-like"/>
    <property type="match status" value="1"/>
</dbReference>
<organism evidence="5 6">
    <name type="scientific">Huiozyma naganishii (strain ATCC MYA-139 / BCRC 22969 / CBS 8797 / KCTC 17520 / NBRC 10181 / NCYC 3082 / Yp74L-3)</name>
    <name type="common">Yeast</name>
    <name type="synonym">Kazachstania naganishii</name>
    <dbReference type="NCBI Taxonomy" id="1071383"/>
    <lineage>
        <taxon>Eukaryota</taxon>
        <taxon>Fungi</taxon>
        <taxon>Dikarya</taxon>
        <taxon>Ascomycota</taxon>
        <taxon>Saccharomycotina</taxon>
        <taxon>Saccharomycetes</taxon>
        <taxon>Saccharomycetales</taxon>
        <taxon>Saccharomycetaceae</taxon>
        <taxon>Huiozyma</taxon>
    </lineage>
</organism>
<dbReference type="InterPro" id="IPR037198">
    <property type="entry name" value="MutL_C_sf"/>
</dbReference>
<dbReference type="HOGENOM" id="CLU_005415_1_0_1"/>
<dbReference type="SMART" id="SM00853">
    <property type="entry name" value="MutL_C"/>
    <property type="match status" value="1"/>
</dbReference>
<dbReference type="InterPro" id="IPR038973">
    <property type="entry name" value="MutL/Mlh/Pms-like"/>
</dbReference>
<dbReference type="Gene3D" id="3.30.565.10">
    <property type="entry name" value="Histidine kinase-like ATPase, C-terminal domain"/>
    <property type="match status" value="1"/>
</dbReference>
<feature type="domain" description="DNA mismatch repair protein S5" evidence="4">
    <location>
        <begin position="240"/>
        <end position="373"/>
    </location>
</feature>
<dbReference type="InterPro" id="IPR036890">
    <property type="entry name" value="HATPase_C_sf"/>
</dbReference>
<dbReference type="Proteomes" id="UP000006310">
    <property type="component" value="Chromosome 10"/>
</dbReference>
<dbReference type="eggNOG" id="KOG1977">
    <property type="taxonomic scope" value="Eukaryota"/>
</dbReference>
<dbReference type="InterPro" id="IPR002099">
    <property type="entry name" value="MutL/Mlh/PMS"/>
</dbReference>
<name>J7RBK0_HUIN7</name>
<dbReference type="GeneID" id="34528015"/>
<evidence type="ECO:0000256" key="2">
    <source>
        <dbReference type="ARBA" id="ARBA00022763"/>
    </source>
</evidence>
<dbReference type="InterPro" id="IPR013507">
    <property type="entry name" value="DNA_mismatch_S5_2-like"/>
</dbReference>
<evidence type="ECO:0000256" key="1">
    <source>
        <dbReference type="ARBA" id="ARBA00006082"/>
    </source>
</evidence>
<dbReference type="EMBL" id="HE978323">
    <property type="protein sequence ID" value="CCK72260.1"/>
    <property type="molecule type" value="Genomic_DNA"/>
</dbReference>
<dbReference type="SMART" id="SM01340">
    <property type="entry name" value="DNA_mis_repair"/>
    <property type="match status" value="1"/>
</dbReference>
<dbReference type="AlphaFoldDB" id="J7RBK0"/>
<dbReference type="GO" id="GO:0007131">
    <property type="term" value="P:reciprocal meiotic recombination"/>
    <property type="evidence" value="ECO:0007669"/>
    <property type="project" value="EnsemblFungi"/>
</dbReference>
<comment type="similarity">
    <text evidence="1">Belongs to the DNA mismatch repair MutL/HexB family.</text>
</comment>
<dbReference type="InterPro" id="IPR014721">
    <property type="entry name" value="Ribsml_uS5_D2-typ_fold_subgr"/>
</dbReference>
<accession>J7RBK0</accession>
<dbReference type="InterPro" id="IPR042120">
    <property type="entry name" value="MutL_C_dimsub"/>
</dbReference>
<dbReference type="SUPFAM" id="SSF118116">
    <property type="entry name" value="DNA mismatch repair protein MutL"/>
    <property type="match status" value="1"/>
</dbReference>
<keyword evidence="6" id="KW-1185">Reference proteome</keyword>
<protein>
    <recommendedName>
        <fullName evidence="7">MutL C-terminal dimerisation domain-containing protein</fullName>
    </recommendedName>
</protein>
<dbReference type="InterPro" id="IPR014790">
    <property type="entry name" value="MutL_C"/>
</dbReference>
<dbReference type="GO" id="GO:0000710">
    <property type="term" value="P:meiotic mismatch repair"/>
    <property type="evidence" value="ECO:0007669"/>
    <property type="project" value="EnsemblFungi"/>
</dbReference>
<dbReference type="Gene3D" id="3.30.1540.20">
    <property type="entry name" value="MutL, C-terminal domain, dimerisation subdomain"/>
    <property type="match status" value="2"/>
</dbReference>
<dbReference type="STRING" id="1071383.J7RBK0"/>
<evidence type="ECO:0000313" key="5">
    <source>
        <dbReference type="EMBL" id="CCK72260.1"/>
    </source>
</evidence>
<dbReference type="GO" id="GO:0140664">
    <property type="term" value="F:ATP-dependent DNA damage sensor activity"/>
    <property type="evidence" value="ECO:0007669"/>
    <property type="project" value="InterPro"/>
</dbReference>
<dbReference type="Pfam" id="PF13589">
    <property type="entry name" value="HATPase_c_3"/>
    <property type="match status" value="1"/>
</dbReference>
<keyword evidence="2" id="KW-0227">DNA damage</keyword>
<sequence>MTQSIHLLDRSVYSKLQSQQYNVSLTSAVRELLQNSVDAGASEVQVVIDFSSWKFSVRDNGSGISCRDLDHLGCPNFTSKIASLDDLPSLRTYGFRGEAIHFISKVSNLTVTSKVHDYNSAWLRRIPGTAAVMFEPSVHDVCEDDNFKIKPFRKEESGTLVLVEDMLYNLPVRKEYLSTEPLFRQILTLKSDVLQILIKHPSVKITVSQVKKDTTEVITKPFLLQDMEGEPPTTLYSQLLRHIFGPVIPPNMFKNISIDFNEFSLKGVISKCPVKDKNLQFIFINGRNYNNNKFMKKINEIFRTSSFGQKAVMETTVKYVGNPYKFYPTFIIDIICPQTIDDLVQDFTKTIFKPSHFQTLQALILKAFKSFLKVQGYLTEDHIATKKEGFLNDSLTKEPPSFQFCIRESKIRYAKKSSITSITSARHKIFKASHERGSNEIHFPLGQVEEGPDENGQPVTSNHSCWLDIPRFTEQNEQVDVCISREQLKASTVINQVDDKFILLKTPESADNPARHSLIILDQHACDERIKLEIYLQEFVSNVIGQTLHLQKINSSCIPVSPLEYSMFKHYTNELKLWGVHYKLNDDNSIDIETLPDVLVDKVNGDRKFLKSGLVQHMNDLNQFTKLPLSNLKMNYETRNDLTWWKYISSVPTVIIEIFNSKACRSAIMFGDKLSKTEAELLLKQLINCYLPFQCAHGRPSVAPLARLQGEDEFLTTPKDTSLEDYQLS</sequence>
<dbReference type="SUPFAM" id="SSF55874">
    <property type="entry name" value="ATPase domain of HSP90 chaperone/DNA topoisomerase II/histidine kinase"/>
    <property type="match status" value="1"/>
</dbReference>
<dbReference type="Gene3D" id="3.30.230.10">
    <property type="match status" value="1"/>
</dbReference>
<feature type="domain" description="MutL C-terminal dimerisation" evidence="3">
    <location>
        <begin position="493"/>
        <end position="674"/>
    </location>
</feature>
<dbReference type="GO" id="GO:0030983">
    <property type="term" value="F:mismatched DNA binding"/>
    <property type="evidence" value="ECO:0007669"/>
    <property type="project" value="InterPro"/>
</dbReference>
<dbReference type="KEGG" id="kng:KNAG_0J01790"/>
<dbReference type="NCBIfam" id="TIGR00585">
    <property type="entry name" value="mutl"/>
    <property type="match status" value="1"/>
</dbReference>
<dbReference type="OMA" id="FECAHGR"/>
<evidence type="ECO:0000313" key="6">
    <source>
        <dbReference type="Proteomes" id="UP000006310"/>
    </source>
</evidence>
<gene>
    <name evidence="5" type="primary">KNAG0J01790</name>
    <name evidence="5" type="ordered locus">KNAG_0J01790</name>
</gene>
<evidence type="ECO:0000259" key="4">
    <source>
        <dbReference type="SMART" id="SM01340"/>
    </source>
</evidence>
<reference evidence="6" key="2">
    <citation type="submission" date="2012-08" db="EMBL/GenBank/DDBJ databases">
        <title>Genome sequence of Kazachstania naganishii.</title>
        <authorList>
            <person name="Gordon J.L."/>
            <person name="Armisen D."/>
            <person name="Proux-Wera E."/>
            <person name="OhEigeartaigh S.S."/>
            <person name="Byrne K.P."/>
            <person name="Wolfe K.H."/>
        </authorList>
    </citation>
    <scope>NUCLEOTIDE SEQUENCE [LARGE SCALE GENOMIC DNA]</scope>
    <source>
        <strain evidence="6">ATCC MYA-139 / BCRC 22969 / CBS 8797 / CCRC 22969 / KCTC 17520 / NBRC 10181 / NCYC 3082</strain>
    </source>
</reference>
<dbReference type="RefSeq" id="XP_022466505.1">
    <property type="nucleotide sequence ID" value="XM_022610183.1"/>
</dbReference>
<reference evidence="5 6" key="1">
    <citation type="journal article" date="2011" name="Proc. Natl. Acad. Sci. U.S.A.">
        <title>Evolutionary erosion of yeast sex chromosomes by mating-type switching accidents.</title>
        <authorList>
            <person name="Gordon J.L."/>
            <person name="Armisen D."/>
            <person name="Proux-Wera E."/>
            <person name="Oheigeartaigh S.S."/>
            <person name="Byrne K.P."/>
            <person name="Wolfe K.H."/>
        </authorList>
    </citation>
    <scope>NUCLEOTIDE SEQUENCE [LARGE SCALE GENOMIC DNA]</scope>
    <source>
        <strain evidence="6">ATCC MYA-139 / BCRC 22969 / CBS 8797 / CCRC 22969 / KCTC 17520 / NBRC 10181 / NCYC 3082</strain>
    </source>
</reference>
<dbReference type="OrthoDB" id="429932at2759"/>